<keyword evidence="7" id="KW-0233">DNA recombination</keyword>
<evidence type="ECO:0000313" key="11">
    <source>
        <dbReference type="Proteomes" id="UP001321445"/>
    </source>
</evidence>
<organism evidence="10 11">
    <name type="scientific">Hydrogenimonas cancrithermarum</name>
    <dbReference type="NCBI Taxonomy" id="2993563"/>
    <lineage>
        <taxon>Bacteria</taxon>
        <taxon>Pseudomonadati</taxon>
        <taxon>Campylobacterota</taxon>
        <taxon>Epsilonproteobacteria</taxon>
        <taxon>Campylobacterales</taxon>
        <taxon>Hydrogenimonadaceae</taxon>
        <taxon>Hydrogenimonas</taxon>
    </lineage>
</organism>
<evidence type="ECO:0000259" key="8">
    <source>
        <dbReference type="Pfam" id="PF00149"/>
    </source>
</evidence>
<comment type="similarity">
    <text evidence="1 7">Belongs to the SbcD family.</text>
</comment>
<dbReference type="InterPro" id="IPR050535">
    <property type="entry name" value="DNA_Repair-Maintenance_Comp"/>
</dbReference>
<evidence type="ECO:0000256" key="2">
    <source>
        <dbReference type="ARBA" id="ARBA00011322"/>
    </source>
</evidence>
<evidence type="ECO:0000256" key="6">
    <source>
        <dbReference type="ARBA" id="ARBA00022839"/>
    </source>
</evidence>
<dbReference type="Pfam" id="PF00149">
    <property type="entry name" value="Metallophos"/>
    <property type="match status" value="1"/>
</dbReference>
<evidence type="ECO:0000256" key="1">
    <source>
        <dbReference type="ARBA" id="ARBA00010555"/>
    </source>
</evidence>
<dbReference type="PANTHER" id="PTHR30337:SF0">
    <property type="entry name" value="NUCLEASE SBCCD SUBUNIT D"/>
    <property type="match status" value="1"/>
</dbReference>
<proteinExistence type="inferred from homology"/>
<comment type="subunit">
    <text evidence="2 7">Heterodimer of SbcC and SbcD.</text>
</comment>
<feature type="domain" description="Calcineurin-like phosphoesterase" evidence="8">
    <location>
        <begin position="11"/>
        <end position="217"/>
    </location>
</feature>
<dbReference type="EMBL" id="AP027371">
    <property type="protein sequence ID" value="BDY14008.1"/>
    <property type="molecule type" value="Genomic_DNA"/>
</dbReference>
<feature type="domain" description="Nuclease SbcCD subunit D C-terminal" evidence="9">
    <location>
        <begin position="268"/>
        <end position="359"/>
    </location>
</feature>
<dbReference type="InterPro" id="IPR041796">
    <property type="entry name" value="Mre11_N"/>
</dbReference>
<keyword evidence="10" id="KW-0614">Plasmid</keyword>
<dbReference type="InterPro" id="IPR029052">
    <property type="entry name" value="Metallo-depent_PP-like"/>
</dbReference>
<evidence type="ECO:0000256" key="4">
    <source>
        <dbReference type="ARBA" id="ARBA00022722"/>
    </source>
</evidence>
<comment type="function">
    <text evidence="7">SbcCD cleaves DNA hairpin structures. These structures can inhibit DNA replication and are intermediates in certain DNA recombination reactions. The complex acts as a 3'-&gt;5' double strand exonuclease that can open hairpins. It also has a 5' single-strand endonuclease activity.</text>
</comment>
<dbReference type="InterPro" id="IPR004593">
    <property type="entry name" value="SbcD"/>
</dbReference>
<dbReference type="Gene3D" id="3.60.21.10">
    <property type="match status" value="1"/>
</dbReference>
<keyword evidence="5 7" id="KW-0378">Hydrolase</keyword>
<keyword evidence="7" id="KW-0255">Endonuclease</keyword>
<dbReference type="InterPro" id="IPR026843">
    <property type="entry name" value="SbcD_C"/>
</dbReference>
<evidence type="ECO:0000313" key="10">
    <source>
        <dbReference type="EMBL" id="BDY14008.1"/>
    </source>
</evidence>
<evidence type="ECO:0000256" key="3">
    <source>
        <dbReference type="ARBA" id="ARBA00013365"/>
    </source>
</evidence>
<dbReference type="PANTHER" id="PTHR30337">
    <property type="entry name" value="COMPONENT OF ATP-DEPENDENT DSDNA EXONUCLEASE"/>
    <property type="match status" value="1"/>
</dbReference>
<accession>A0ABM8FNS3</accession>
<protein>
    <recommendedName>
        <fullName evidence="3 7">Nuclease SbcCD subunit D</fullName>
    </recommendedName>
</protein>
<dbReference type="SUPFAM" id="SSF56300">
    <property type="entry name" value="Metallo-dependent phosphatases"/>
    <property type="match status" value="1"/>
</dbReference>
<keyword evidence="6 7" id="KW-0269">Exonuclease</keyword>
<keyword evidence="11" id="KW-1185">Reference proteome</keyword>
<dbReference type="Pfam" id="PF12320">
    <property type="entry name" value="SbcD_C"/>
    <property type="match status" value="1"/>
</dbReference>
<dbReference type="CDD" id="cd00840">
    <property type="entry name" value="MPP_Mre11_N"/>
    <property type="match status" value="1"/>
</dbReference>
<evidence type="ECO:0000256" key="5">
    <source>
        <dbReference type="ARBA" id="ARBA00022801"/>
    </source>
</evidence>
<gene>
    <name evidence="7 10" type="primary">sbcD</name>
    <name evidence="10" type="ORF">HCR_23210</name>
</gene>
<evidence type="ECO:0000259" key="9">
    <source>
        <dbReference type="Pfam" id="PF12320"/>
    </source>
</evidence>
<keyword evidence="7" id="KW-0235">DNA replication</keyword>
<sequence length="385" mass="42792">MGKSREEEHRAFLDWLIETIDEHKVDALIVAGDIFDTGTPPNYALELYYTFLKRLCTTTCRTTIITAGNHDSIATLNAPKEILGLLDVHVVSSGEEDNSERIIKLYDNLGALAGVVCAVPFLRDGVVRKGVSGESHQEKEAALIEGMEDYYNEIADAAQEIIGKEPHIPVIATGHFTTVGGQTSDSEREIYIGSTMNIPSNFLAERFDYVALGHLHRSQKVGSGCDHVRYSGSPIPLSFSEAGNRKKVTIVGFDGAIPLVEEVEIPTFRNLYRIKGSKEEILDALKEIEDEEGWTEVEIIDDNTYAALQEIQEYADAHNLTLLAKKVTRSAASVGITELEIVDLDEITPLEMFMKRLELDDMEDEVLREKLITEFKTIENEVATA</sequence>
<name>A0ABM8FNS3_9BACT</name>
<dbReference type="Proteomes" id="UP001321445">
    <property type="component" value="Plasmid pISO32_1"/>
</dbReference>
<dbReference type="NCBIfam" id="TIGR00619">
    <property type="entry name" value="sbcd"/>
    <property type="match status" value="1"/>
</dbReference>
<keyword evidence="4 7" id="KW-0540">Nuclease</keyword>
<dbReference type="InterPro" id="IPR004843">
    <property type="entry name" value="Calcineurin-like_PHP"/>
</dbReference>
<reference evidence="10 11" key="1">
    <citation type="submission" date="2023-03" db="EMBL/GenBank/DDBJ databases">
        <title>Description of Hydrogenimonas sp. ISO32.</title>
        <authorList>
            <person name="Mino S."/>
            <person name="Fukazawa S."/>
            <person name="Sawabe T."/>
        </authorList>
    </citation>
    <scope>NUCLEOTIDE SEQUENCE [LARGE SCALE GENOMIC DNA]</scope>
    <source>
        <strain evidence="10 11">ISO32</strain>
        <plasmid evidence="10 11">pISO32_1</plasmid>
    </source>
</reference>
<geneLocation type="plasmid" evidence="10 11">
    <name>pISO32_1</name>
</geneLocation>
<evidence type="ECO:0000256" key="7">
    <source>
        <dbReference type="RuleBase" id="RU363069"/>
    </source>
</evidence>